<dbReference type="Pfam" id="PF00152">
    <property type="entry name" value="tRNA-synt_2"/>
    <property type="match status" value="1"/>
</dbReference>
<evidence type="ECO:0000313" key="11">
    <source>
        <dbReference type="Proteomes" id="UP000003052"/>
    </source>
</evidence>
<feature type="binding site" evidence="8">
    <location>
        <position position="449"/>
    </location>
    <ligand>
        <name>L-aspartate</name>
        <dbReference type="ChEBI" id="CHEBI:29991"/>
    </ligand>
</feature>
<dbReference type="OrthoDB" id="9802326at2"/>
<keyword evidence="6 8" id="KW-0648">Protein biosynthesis</keyword>
<dbReference type="eggNOG" id="COG0173">
    <property type="taxonomic scope" value="Bacteria"/>
</dbReference>
<organism evidence="10 11">
    <name type="scientific">Planococcus donghaensis MPA1U2</name>
    <dbReference type="NCBI Taxonomy" id="933115"/>
    <lineage>
        <taxon>Bacteria</taxon>
        <taxon>Bacillati</taxon>
        <taxon>Bacillota</taxon>
        <taxon>Bacilli</taxon>
        <taxon>Bacillales</taxon>
        <taxon>Caryophanaceae</taxon>
        <taxon>Planococcus</taxon>
    </lineage>
</organism>
<comment type="caution">
    <text evidence="8">Lacks conserved residue(s) required for the propagation of feature annotation.</text>
</comment>
<dbReference type="SUPFAM" id="SSF55681">
    <property type="entry name" value="Class II aaRS and biotin synthetases"/>
    <property type="match status" value="1"/>
</dbReference>
<evidence type="ECO:0000256" key="5">
    <source>
        <dbReference type="ARBA" id="ARBA00022840"/>
    </source>
</evidence>
<feature type="binding site" evidence="8">
    <location>
        <position position="490"/>
    </location>
    <ligand>
        <name>L-aspartate</name>
        <dbReference type="ChEBI" id="CHEBI:29991"/>
    </ligand>
</feature>
<evidence type="ECO:0000256" key="3">
    <source>
        <dbReference type="ARBA" id="ARBA00022598"/>
    </source>
</evidence>
<dbReference type="HAMAP" id="MF_00044">
    <property type="entry name" value="Asp_tRNA_synth_type1"/>
    <property type="match status" value="1"/>
</dbReference>
<comment type="subcellular location">
    <subcellularLocation>
        <location evidence="8">Cytoplasm</location>
    </subcellularLocation>
</comment>
<dbReference type="EC" id="6.1.1.23" evidence="8"/>
<keyword evidence="4 8" id="KW-0547">Nucleotide-binding</keyword>
<feature type="domain" description="Aminoacyl-transfer RNA synthetases class-II family profile" evidence="9">
    <location>
        <begin position="142"/>
        <end position="556"/>
    </location>
</feature>
<keyword evidence="7 8" id="KW-0030">Aminoacyl-tRNA synthetase</keyword>
<evidence type="ECO:0000256" key="4">
    <source>
        <dbReference type="ARBA" id="ARBA00022741"/>
    </source>
</evidence>
<dbReference type="InterPro" id="IPR006195">
    <property type="entry name" value="aa-tRNA-synth_II"/>
</dbReference>
<feature type="site" description="Important for tRNA non-discrimination" evidence="8">
    <location>
        <position position="83"/>
    </location>
</feature>
<dbReference type="InterPro" id="IPR045864">
    <property type="entry name" value="aa-tRNA-synth_II/BPL/LPL"/>
</dbReference>
<dbReference type="GO" id="GO:0003676">
    <property type="term" value="F:nucleic acid binding"/>
    <property type="evidence" value="ECO:0007669"/>
    <property type="project" value="InterPro"/>
</dbReference>
<keyword evidence="3 8" id="KW-0436">Ligase</keyword>
<name>E7RIM9_9BACL</name>
<comment type="catalytic activity">
    <reaction evidence="8">
        <text>tRNA(Asx) + L-aspartate + ATP = L-aspartyl-tRNA(Asx) + AMP + diphosphate</text>
        <dbReference type="Rhea" id="RHEA:18349"/>
        <dbReference type="Rhea" id="RHEA-COMP:9710"/>
        <dbReference type="Rhea" id="RHEA-COMP:9711"/>
        <dbReference type="ChEBI" id="CHEBI:29991"/>
        <dbReference type="ChEBI" id="CHEBI:30616"/>
        <dbReference type="ChEBI" id="CHEBI:33019"/>
        <dbReference type="ChEBI" id="CHEBI:78442"/>
        <dbReference type="ChEBI" id="CHEBI:78516"/>
        <dbReference type="ChEBI" id="CHEBI:456215"/>
        <dbReference type="EC" id="6.1.1.23"/>
    </reaction>
</comment>
<dbReference type="SUPFAM" id="SSF55261">
    <property type="entry name" value="GAD domain-like"/>
    <property type="match status" value="1"/>
</dbReference>
<dbReference type="NCBIfam" id="TIGR00459">
    <property type="entry name" value="aspS_bact"/>
    <property type="match status" value="1"/>
</dbReference>
<dbReference type="GO" id="GO:0016740">
    <property type="term" value="F:transferase activity"/>
    <property type="evidence" value="ECO:0007669"/>
    <property type="project" value="UniProtKB-ARBA"/>
</dbReference>
<dbReference type="InterPro" id="IPR004364">
    <property type="entry name" value="Aa-tRNA-synt_II"/>
</dbReference>
<dbReference type="GO" id="GO:0005737">
    <property type="term" value="C:cytoplasm"/>
    <property type="evidence" value="ECO:0007669"/>
    <property type="project" value="UniProtKB-SubCell"/>
</dbReference>
<comment type="caution">
    <text evidence="10">The sequence shown here is derived from an EMBL/GenBank/DDBJ whole genome shotgun (WGS) entry which is preliminary data.</text>
</comment>
<dbReference type="GO" id="GO:0140096">
    <property type="term" value="F:catalytic activity, acting on a protein"/>
    <property type="evidence" value="ECO:0007669"/>
    <property type="project" value="UniProtKB-ARBA"/>
</dbReference>
<dbReference type="Gene3D" id="3.30.930.10">
    <property type="entry name" value="Bira Bifunctional Protein, Domain 2"/>
    <property type="match status" value="1"/>
</dbReference>
<dbReference type="PANTHER" id="PTHR22594">
    <property type="entry name" value="ASPARTYL/LYSYL-TRNA SYNTHETASE"/>
    <property type="match status" value="1"/>
</dbReference>
<feature type="binding site" evidence="8">
    <location>
        <position position="230"/>
    </location>
    <ligand>
        <name>ATP</name>
        <dbReference type="ChEBI" id="CHEBI:30616"/>
    </ligand>
</feature>
<protein>
    <recommendedName>
        <fullName evidence="8">Aspartate--tRNA(Asp/Asn) ligase</fullName>
        <ecNumber evidence="8">6.1.1.23</ecNumber>
    </recommendedName>
    <alternativeName>
        <fullName evidence="8">Aspartyl-tRNA synthetase</fullName>
        <shortName evidence="8">AspRS</shortName>
    </alternativeName>
    <alternativeName>
        <fullName evidence="8">Non-discriminating aspartyl-tRNA synthetase</fullName>
        <shortName evidence="8">ND-AspRS</shortName>
    </alternativeName>
</protein>
<feature type="binding site" evidence="8">
    <location>
        <begin position="221"/>
        <end position="223"/>
    </location>
    <ligand>
        <name>ATP</name>
        <dbReference type="ChEBI" id="CHEBI:30616"/>
    </ligand>
</feature>
<dbReference type="InterPro" id="IPR029351">
    <property type="entry name" value="GAD_dom"/>
</dbReference>
<dbReference type="InterPro" id="IPR047089">
    <property type="entry name" value="Asp-tRNA-ligase_1_N"/>
</dbReference>
<feature type="binding site" evidence="8">
    <location>
        <position position="483"/>
    </location>
    <ligand>
        <name>ATP</name>
        <dbReference type="ChEBI" id="CHEBI:30616"/>
    </ligand>
</feature>
<evidence type="ECO:0000259" key="9">
    <source>
        <dbReference type="PROSITE" id="PS50862"/>
    </source>
</evidence>
<sequence length="590" mass="66251">MSRTHYCGEVNESVIGQRVTLKGWVQKRRDLGGLIFVDVRDRSGIVQVVFNPEISKEAAAIGESLRNEFVVHIDGLVVERAAGQINATMKTGKIEVQVDHATVINAAKNPPFAIEDNTDVSEDLRLKYRYLDLRRPAMYETFKMRSDVTKSIRRFLDEEGFIEVETPILTKSTPEGARDYLVPSRVHDGEFYALPQSPQLFKQMLMVSGFDKYYQIARCFRDEDLRADRQPEFTQIDMEMSFQSMEDIIGMNERLMVQMMKDVKNVDIEPTFQRMSYTEAMDRFGSDKPDVRFGLELVDVSDLVKDSAFKVFTGAIENGGQVKLINVKGQAANYSRKDIDALGEFAAVYGAKGLAWLKVEEEGVKGPIAKFFEGEAATALTERAQAEAGDLLLFVADKKSVVADALGALRLKFGKELGLIDSSVYKFLWITDWPLLEYDEKDGRYYAAHHPFTMPFEEDLDKLATDPQSVRAQAYDLVLNGYELGGGSARIYRREIQEQMFEVLGFSKEEANEQFGFLMEAFEYGTPPHGGIAFGLDRLVMLLAGRTNLRDTIAFPKTASASDLLTDAPSTVSGAQLDELSLSLNIQNNK</sequence>
<dbReference type="Pfam" id="PF02938">
    <property type="entry name" value="GAD"/>
    <property type="match status" value="1"/>
</dbReference>
<accession>E7RIM9</accession>
<dbReference type="InterPro" id="IPR012340">
    <property type="entry name" value="NA-bd_OB-fold"/>
</dbReference>
<comment type="function">
    <text evidence="8">Aspartyl-tRNA synthetase with relaxed tRNA specificity since it is able to aspartylate not only its cognate tRNA(Asp) but also tRNA(Asn). Reaction proceeds in two steps: L-aspartate is first activated by ATP to form Asp-AMP and then transferred to the acceptor end of tRNA(Asp/Asn).</text>
</comment>
<comment type="similarity">
    <text evidence="1 8">Belongs to the class-II aminoacyl-tRNA synthetase family. Type 1 subfamily.</text>
</comment>
<reference evidence="10 11" key="1">
    <citation type="journal article" date="2011" name="J. Bacteriol.">
        <title>The Draft Genome of Planococcus donghaensis MPA1U2 Reveals Nonsporulation Pathways Controlled by a Conserved Spo0A Regulon.</title>
        <authorList>
            <person name="Pearson M.D."/>
            <person name="Noller H.F."/>
        </authorList>
    </citation>
    <scope>NUCLEOTIDE SEQUENCE [LARGE SCALE GENOMIC DNA]</scope>
    <source>
        <strain evidence="10 11">MPA1U2</strain>
    </source>
</reference>
<dbReference type="InterPro" id="IPR047090">
    <property type="entry name" value="AspRS_core"/>
</dbReference>
<dbReference type="RefSeq" id="WP_008431540.1">
    <property type="nucleotide sequence ID" value="NZ_AEPB01000038.1"/>
</dbReference>
<feature type="region of interest" description="Aspartate" evidence="8">
    <location>
        <begin position="199"/>
        <end position="202"/>
    </location>
</feature>
<dbReference type="AlphaFoldDB" id="E7RIM9"/>
<dbReference type="GO" id="GO:0050560">
    <property type="term" value="F:aspartate-tRNA(Asn) ligase activity"/>
    <property type="evidence" value="ECO:0007669"/>
    <property type="project" value="UniProtKB-EC"/>
</dbReference>
<dbReference type="InterPro" id="IPR004365">
    <property type="entry name" value="NA-bd_OB_tRNA"/>
</dbReference>
<evidence type="ECO:0000256" key="1">
    <source>
        <dbReference type="ARBA" id="ARBA00006303"/>
    </source>
</evidence>
<dbReference type="PRINTS" id="PR01042">
    <property type="entry name" value="TRNASYNTHASP"/>
</dbReference>
<dbReference type="PROSITE" id="PS50862">
    <property type="entry name" value="AA_TRNA_LIGASE_II"/>
    <property type="match status" value="1"/>
</dbReference>
<dbReference type="GO" id="GO:0005524">
    <property type="term" value="F:ATP binding"/>
    <property type="evidence" value="ECO:0007669"/>
    <property type="project" value="UniProtKB-UniRule"/>
</dbReference>
<dbReference type="InterPro" id="IPR004524">
    <property type="entry name" value="Asp-tRNA-ligase_1"/>
</dbReference>
<feature type="binding site" evidence="8">
    <location>
        <begin position="535"/>
        <end position="538"/>
    </location>
    <ligand>
        <name>ATP</name>
        <dbReference type="ChEBI" id="CHEBI:30616"/>
    </ligand>
</feature>
<dbReference type="InterPro" id="IPR002312">
    <property type="entry name" value="Asp/Asn-tRNA-synth_IIb"/>
</dbReference>
<dbReference type="Pfam" id="PF01336">
    <property type="entry name" value="tRNA_anti-codon"/>
    <property type="match status" value="1"/>
</dbReference>
<evidence type="ECO:0000256" key="2">
    <source>
        <dbReference type="ARBA" id="ARBA00022490"/>
    </source>
</evidence>
<evidence type="ECO:0000256" key="7">
    <source>
        <dbReference type="ARBA" id="ARBA00023146"/>
    </source>
</evidence>
<dbReference type="GO" id="GO:0004815">
    <property type="term" value="F:aspartate-tRNA ligase activity"/>
    <property type="evidence" value="ECO:0007669"/>
    <property type="project" value="UniProtKB-UniRule"/>
</dbReference>
<comment type="subunit">
    <text evidence="8">Homodimer.</text>
</comment>
<dbReference type="Proteomes" id="UP000003052">
    <property type="component" value="Unassembled WGS sequence"/>
</dbReference>
<dbReference type="CDD" id="cd00777">
    <property type="entry name" value="AspRS_core"/>
    <property type="match status" value="1"/>
</dbReference>
<gene>
    <name evidence="8 10" type="primary">aspS</name>
    <name evidence="10" type="ORF">GPDM_11705</name>
</gene>
<dbReference type="NCBIfam" id="NF001750">
    <property type="entry name" value="PRK00476.1"/>
    <property type="match status" value="1"/>
</dbReference>
<keyword evidence="2 8" id="KW-0963">Cytoplasm</keyword>
<dbReference type="Gene3D" id="3.30.1360.30">
    <property type="entry name" value="GAD-like domain"/>
    <property type="match status" value="1"/>
</dbReference>
<dbReference type="CDD" id="cd04317">
    <property type="entry name" value="EcAspRS_like_N"/>
    <property type="match status" value="1"/>
</dbReference>
<feature type="binding site" evidence="8">
    <location>
        <position position="221"/>
    </location>
    <ligand>
        <name>L-aspartate</name>
        <dbReference type="ChEBI" id="CHEBI:29991"/>
    </ligand>
</feature>
<dbReference type="GO" id="GO:0006422">
    <property type="term" value="P:aspartyl-tRNA aminoacylation"/>
    <property type="evidence" value="ECO:0007669"/>
    <property type="project" value="UniProtKB-UniRule"/>
</dbReference>
<dbReference type="SUPFAM" id="SSF50249">
    <property type="entry name" value="Nucleic acid-binding proteins"/>
    <property type="match status" value="1"/>
</dbReference>
<dbReference type="InterPro" id="IPR004115">
    <property type="entry name" value="GAD-like_sf"/>
</dbReference>
<dbReference type="PANTHER" id="PTHR22594:SF5">
    <property type="entry name" value="ASPARTATE--TRNA LIGASE, MITOCHONDRIAL"/>
    <property type="match status" value="1"/>
</dbReference>
<evidence type="ECO:0000313" key="10">
    <source>
        <dbReference type="EMBL" id="EGA89135.1"/>
    </source>
</evidence>
<dbReference type="EMBL" id="AEPB01000038">
    <property type="protein sequence ID" value="EGA89135.1"/>
    <property type="molecule type" value="Genomic_DNA"/>
</dbReference>
<evidence type="ECO:0000256" key="6">
    <source>
        <dbReference type="ARBA" id="ARBA00022917"/>
    </source>
</evidence>
<proteinExistence type="inferred from homology"/>
<dbReference type="Gene3D" id="2.40.50.140">
    <property type="entry name" value="Nucleic acid-binding proteins"/>
    <property type="match status" value="1"/>
</dbReference>
<feature type="binding site" evidence="8">
    <location>
        <position position="175"/>
    </location>
    <ligand>
        <name>L-aspartate</name>
        <dbReference type="ChEBI" id="CHEBI:29991"/>
    </ligand>
</feature>
<keyword evidence="5 8" id="KW-0067">ATP-binding</keyword>
<evidence type="ECO:0000256" key="8">
    <source>
        <dbReference type="HAMAP-Rule" id="MF_00044"/>
    </source>
</evidence>